<dbReference type="SUPFAM" id="SSF88723">
    <property type="entry name" value="PIN domain-like"/>
    <property type="match status" value="1"/>
</dbReference>
<dbReference type="Proteomes" id="UP000000759">
    <property type="component" value="Chromosome 3"/>
</dbReference>
<dbReference type="eggNOG" id="KOG0920">
    <property type="taxonomic scope" value="Eukaryota"/>
</dbReference>
<dbReference type="InterPro" id="IPR011545">
    <property type="entry name" value="DEAD/DEAH_box_helicase_dom"/>
</dbReference>
<keyword evidence="3" id="KW-0067">ATP-binding</keyword>
<dbReference type="KEGG" id="pti:PHATR_44062"/>
<dbReference type="Pfam" id="PF12813">
    <property type="entry name" value="XPG_I_2"/>
    <property type="match status" value="1"/>
</dbReference>
<reference evidence="8" key="2">
    <citation type="submission" date="2008-08" db="EMBL/GenBank/DDBJ databases">
        <authorList>
            <consortium name="Diatom Consortium"/>
            <person name="Grigoriev I."/>
            <person name="Grimwood J."/>
            <person name="Kuo A."/>
            <person name="Otillar R.P."/>
            <person name="Salamov A."/>
            <person name="Detter J.C."/>
            <person name="Lindquist E."/>
            <person name="Shapiro H."/>
            <person name="Lucas S."/>
            <person name="Glavina del Rio T."/>
            <person name="Pitluck S."/>
            <person name="Rokhsar D."/>
            <person name="Bowler C."/>
        </authorList>
    </citation>
    <scope>GENOME REANNOTATION</scope>
    <source>
        <strain evidence="8">CCAP 1055/1</strain>
    </source>
</reference>
<dbReference type="InterPro" id="IPR002464">
    <property type="entry name" value="DNA/RNA_helicase_DEAH_CS"/>
</dbReference>
<dbReference type="Pfam" id="PF00271">
    <property type="entry name" value="Helicase_C"/>
    <property type="match status" value="1"/>
</dbReference>
<dbReference type="GO" id="GO:0016787">
    <property type="term" value="F:hydrolase activity"/>
    <property type="evidence" value="ECO:0007669"/>
    <property type="project" value="UniProtKB-KW"/>
</dbReference>
<dbReference type="PaxDb" id="2850-Phatr44062"/>
<dbReference type="GO" id="GO:0003723">
    <property type="term" value="F:RNA binding"/>
    <property type="evidence" value="ECO:0007669"/>
    <property type="project" value="TreeGrafter"/>
</dbReference>
<evidence type="ECO:0000259" key="6">
    <source>
        <dbReference type="PROSITE" id="PS51194"/>
    </source>
</evidence>
<dbReference type="CDD" id="cd18791">
    <property type="entry name" value="SF2_C_RHA"/>
    <property type="match status" value="1"/>
</dbReference>
<dbReference type="InterPro" id="IPR027417">
    <property type="entry name" value="P-loop_NTPase"/>
</dbReference>
<dbReference type="InterPro" id="IPR029060">
    <property type="entry name" value="PIN-like_dom_sf"/>
</dbReference>
<evidence type="ECO:0000256" key="2">
    <source>
        <dbReference type="ARBA" id="ARBA00022801"/>
    </source>
</evidence>
<dbReference type="PROSITE" id="PS51192">
    <property type="entry name" value="HELICASE_ATP_BIND_1"/>
    <property type="match status" value="1"/>
</dbReference>
<feature type="domain" description="Helicase ATP-binding" evidence="5">
    <location>
        <begin position="526"/>
        <end position="695"/>
    </location>
</feature>
<sequence length="1943" mass="219611">MGVHGWNWFLKEEGWLPDTRQSCCSQSLWRNPSSLSESDAFASRIVPIPDRSVLHVDGNGLAFFLHRAAYARHLAKVIKGGNNKQLRAHSKACTVPKQSLSTEQVRRLLPNFMPLTLLSDAVREFASQLQDKHGMKLLVYWDGEQRRVFKHETDKHRQTRRPEEWSNVQHYCQYGMMPASKTICEWEYVFPKSRLFTTQIMNVLQTCGAETIHCEEEADHIIAERASNNPNHYVLGNDSDFCFFPNVNYIPFATLDAQHNTTTACVIRRAEIAESIGLPEELMVELAILMGNDYVDPRGAKLNFHSRNVYDLVEHLRDQVESYRVTSQVAEIEEALRFIRILYNFGDLSEFPFDERDSAGRVIDENDMACDSILDNIALRPTIPDEVPLELAKLRPFSDISIKDAALPEHLDVFRDMALTKCASPGIQKGAWRPLWEDVPAAYLIEKIVAHSFEESGESPVVRVYDPFQIFDQHIFHDCLRQRRAHERTRKKDPVSKAVEPSIKPRTSTGEERLVLPVDEHEEIILASVRTNRVTIIQGETGCGKSSRIPIMLLKAPCPIPTMNQSKMYISQPRRIAAKALVERVRSVEPELKNAIALRMGHGVCEYESKKTRAWFVTTGYLVRVLANHPEKFDRISYLVIDEVHERSVDTDILCLLCRRLLKVNQNIRLVLMSATLAASLYQEYFNTTEPPIKVGARRFPVKEVFLEDLQEQVAFSQKEEKTVNQLASECNKMKCAKPPSLSYMEKIFSLVSHIAMFVGRPGSSVLIFVPGMNEIVAITELVEQLFKPGVRFTCFPIHSDIPFEDQMIVFDATAEDEVKIIIATNAAESSVTLPDVDHVICLGLCKQIVYNEASHRQILMPTWISKASATQRAGRTGRLRPGTVYRMYTREVYRHYMDDFEPGEMVRIPLDSVILMLKEMLSDEDVTKVLLDCLEPPNIATIDRSFQSLYKCRFITSAEGDCEITSLGSFVLAMGVDLLLGSLVGLGIQFGVGAEAVQMAAVLSFPKTPWIMSNPLIHESKDYNEMTTKTYVSRCHFDANLFSEPLSAMNLIWEFEQAKNQANWCWKFGISYPRIKRLAATSSNFRRRVADFLSISTNDLELDAPPLFMPHSKVTLLRVIQVWVFNDSIIECRPRPFTKGVSGDKMRIDLGKNSKRIDDEHLHQILSKGRHPFALHGYQEIEQRGSFEIQGASSDSGMVSGDFEERFLSYAVEKEINVAWITSPSSFVLYVRAESSKSKRFAEILTTMRQSQFNESSKFAFESSNKKGRGERPAGMWSFADVTDGRKETGTIFKRFMTESLNQSQRRFFTKALCDYLESQPALSGVSCDLLKNTAKPIQKFSIVSRGRSNAISPVDLNDLFAASGIITSKVVKQGNQAIIFSNSPSMPLECGTKGKHSASVESSWDRPIFHPIPEGARILSILASGRRKEHVVRLSSLPSKDTLANGTSPDSLDIYMEPGTTNVSKRWKRFNTAISVYVQENSVPASALPMNTEAIMYCCCANTLEVRGGGLRVEGLTLLPPGRPFLLLCRLAFGLFHQKHSVEGTLEDTCLQWVLQDLGNDSTLGLSQDEMKIRIRKAMSFHRSVGDLGEQLVCFDTKVAPLLEVFDGVDGYESKVWKDLKNNPMTSDNLKASATKSIDWKSQSAELVEMRTLPKQHASDRLVSKKCGEFDLKKRSPKKDESSGGDTDDDLQRILAATQHLSDEKCLNHQAEKVKAKNRKKRASKGNRVVPSIEPVIFEQITNPFELVPQSLFLTELPDGVVPIANELHSTNILALVIQHYMMHLKDTRDPPYCFEGDWSLYRGELEGKQYFYARFLNRSILYRKQANGIQAKQFIVPKWIRENEPRPSSVKDAINCLPPRFSELLGISVAAIDGCNILLFSDVTSAMRMESAFWLERHFRSSAIHWYEQSPIGATTANSLYFESCTVKDASPGVAYQESD</sequence>
<dbReference type="SMART" id="SM00490">
    <property type="entry name" value="HELICc"/>
    <property type="match status" value="1"/>
</dbReference>
<keyword evidence="2" id="KW-0378">Hydrolase</keyword>
<keyword evidence="8" id="KW-1185">Reference proteome</keyword>
<reference evidence="7 8" key="1">
    <citation type="journal article" date="2008" name="Nature">
        <title>The Phaeodactylum genome reveals the evolutionary history of diatom genomes.</title>
        <authorList>
            <person name="Bowler C."/>
            <person name="Allen A.E."/>
            <person name="Badger J.H."/>
            <person name="Grimwood J."/>
            <person name="Jabbari K."/>
            <person name="Kuo A."/>
            <person name="Maheswari U."/>
            <person name="Martens C."/>
            <person name="Maumus F."/>
            <person name="Otillar R.P."/>
            <person name="Rayko E."/>
            <person name="Salamov A."/>
            <person name="Vandepoele K."/>
            <person name="Beszteri B."/>
            <person name="Gruber A."/>
            <person name="Heijde M."/>
            <person name="Katinka M."/>
            <person name="Mock T."/>
            <person name="Valentin K."/>
            <person name="Verret F."/>
            <person name="Berges J.A."/>
            <person name="Brownlee C."/>
            <person name="Cadoret J.P."/>
            <person name="Chiovitti A."/>
            <person name="Choi C.J."/>
            <person name="Coesel S."/>
            <person name="De Martino A."/>
            <person name="Detter J.C."/>
            <person name="Durkin C."/>
            <person name="Falciatore A."/>
            <person name="Fournet J."/>
            <person name="Haruta M."/>
            <person name="Huysman M.J."/>
            <person name="Jenkins B.D."/>
            <person name="Jiroutova K."/>
            <person name="Jorgensen R.E."/>
            <person name="Joubert Y."/>
            <person name="Kaplan A."/>
            <person name="Kroger N."/>
            <person name="Kroth P.G."/>
            <person name="La Roche J."/>
            <person name="Lindquist E."/>
            <person name="Lommer M."/>
            <person name="Martin-Jezequel V."/>
            <person name="Lopez P.J."/>
            <person name="Lucas S."/>
            <person name="Mangogna M."/>
            <person name="McGinnis K."/>
            <person name="Medlin L.K."/>
            <person name="Montsant A."/>
            <person name="Oudot-Le Secq M.P."/>
            <person name="Napoli C."/>
            <person name="Obornik M."/>
            <person name="Parker M.S."/>
            <person name="Petit J.L."/>
            <person name="Porcel B.M."/>
            <person name="Poulsen N."/>
            <person name="Robison M."/>
            <person name="Rychlewski L."/>
            <person name="Rynearson T.A."/>
            <person name="Schmutz J."/>
            <person name="Shapiro H."/>
            <person name="Siaut M."/>
            <person name="Stanley M."/>
            <person name="Sussman M.R."/>
            <person name="Taylor A.R."/>
            <person name="Vardi A."/>
            <person name="von Dassow P."/>
            <person name="Vyverman W."/>
            <person name="Willis A."/>
            <person name="Wyrwicz L.S."/>
            <person name="Rokhsar D.S."/>
            <person name="Weissenbach J."/>
            <person name="Armbrust E.V."/>
            <person name="Green B.R."/>
            <person name="Van de Peer Y."/>
            <person name="Grigoriev I.V."/>
        </authorList>
    </citation>
    <scope>NUCLEOTIDE SEQUENCE [LARGE SCALE GENOMIC DNA]</scope>
    <source>
        <strain evidence="7 8">CCAP 1055/1</strain>
    </source>
</reference>
<dbReference type="Gene3D" id="3.40.50.1010">
    <property type="entry name" value="5'-nuclease"/>
    <property type="match status" value="1"/>
</dbReference>
<dbReference type="STRING" id="556484.B5Y583"/>
<dbReference type="InterPro" id="IPR001650">
    <property type="entry name" value="Helicase_C-like"/>
</dbReference>
<accession>B5Y583</accession>
<dbReference type="HOGENOM" id="CLU_247648_0_0_1"/>
<proteinExistence type="predicted"/>
<dbReference type="OrthoDB" id="66977at2759"/>
<dbReference type="SUPFAM" id="SSF52540">
    <property type="entry name" value="P-loop containing nucleoside triphosphate hydrolases"/>
    <property type="match status" value="1"/>
</dbReference>
<dbReference type="InParanoid" id="B5Y583"/>
<dbReference type="GO" id="GO:0004386">
    <property type="term" value="F:helicase activity"/>
    <property type="evidence" value="ECO:0007669"/>
    <property type="project" value="TreeGrafter"/>
</dbReference>
<evidence type="ECO:0008006" key="9">
    <source>
        <dbReference type="Google" id="ProtNLM"/>
    </source>
</evidence>
<dbReference type="GeneID" id="7204013"/>
<evidence type="ECO:0000256" key="4">
    <source>
        <dbReference type="SAM" id="MobiDB-lite"/>
    </source>
</evidence>
<feature type="region of interest" description="Disordered" evidence="4">
    <location>
        <begin position="486"/>
        <end position="512"/>
    </location>
</feature>
<organism evidence="7 8">
    <name type="scientific">Phaeodactylum tricornutum (strain CCAP 1055/1)</name>
    <dbReference type="NCBI Taxonomy" id="556484"/>
    <lineage>
        <taxon>Eukaryota</taxon>
        <taxon>Sar</taxon>
        <taxon>Stramenopiles</taxon>
        <taxon>Ochrophyta</taxon>
        <taxon>Bacillariophyta</taxon>
        <taxon>Bacillariophyceae</taxon>
        <taxon>Bacillariophycidae</taxon>
        <taxon>Naviculales</taxon>
        <taxon>Phaeodactylaceae</taxon>
        <taxon>Phaeodactylum</taxon>
    </lineage>
</organism>
<dbReference type="PANTHER" id="PTHR18934:SF145">
    <property type="entry name" value="ATP-DEPENDENT RNA HELICASE DHX57-RELATED"/>
    <property type="match status" value="1"/>
</dbReference>
<feature type="domain" description="Helicase C-terminal" evidence="6">
    <location>
        <begin position="750"/>
        <end position="922"/>
    </location>
</feature>
<protein>
    <recommendedName>
        <fullName evidence="9">ATP-dependent RNA helicase</fullName>
    </recommendedName>
</protein>
<dbReference type="RefSeq" id="XP_002186422.1">
    <property type="nucleotide sequence ID" value="XM_002186386.1"/>
</dbReference>
<evidence type="ECO:0000313" key="7">
    <source>
        <dbReference type="EMBL" id="ACI65892.1"/>
    </source>
</evidence>
<name>B5Y583_PHATC</name>
<dbReference type="PROSITE" id="PS00690">
    <property type="entry name" value="DEAH_ATP_HELICASE"/>
    <property type="match status" value="1"/>
</dbReference>
<keyword evidence="1" id="KW-0547">Nucleotide-binding</keyword>
<gene>
    <name evidence="7" type="ORF">PHATR_44062</name>
</gene>
<dbReference type="GO" id="GO:0005524">
    <property type="term" value="F:ATP binding"/>
    <property type="evidence" value="ECO:0007669"/>
    <property type="project" value="UniProtKB-KW"/>
</dbReference>
<dbReference type="EMBL" id="CP001142">
    <property type="protein sequence ID" value="ACI65892.1"/>
    <property type="molecule type" value="Genomic_DNA"/>
</dbReference>
<dbReference type="PROSITE" id="PS51194">
    <property type="entry name" value="HELICASE_CTER"/>
    <property type="match status" value="1"/>
</dbReference>
<evidence type="ECO:0000256" key="1">
    <source>
        <dbReference type="ARBA" id="ARBA00022741"/>
    </source>
</evidence>
<dbReference type="InterPro" id="IPR039436">
    <property type="entry name" value="Asteroid_dom"/>
</dbReference>
<dbReference type="Gene3D" id="1.20.120.1080">
    <property type="match status" value="1"/>
</dbReference>
<evidence type="ECO:0000313" key="8">
    <source>
        <dbReference type="Proteomes" id="UP000000759"/>
    </source>
</evidence>
<evidence type="ECO:0000256" key="3">
    <source>
        <dbReference type="ARBA" id="ARBA00022840"/>
    </source>
</evidence>
<dbReference type="SMART" id="SM00487">
    <property type="entry name" value="DEXDc"/>
    <property type="match status" value="1"/>
</dbReference>
<dbReference type="CDD" id="cd17917">
    <property type="entry name" value="DEXHc_RHA-like"/>
    <property type="match status" value="1"/>
</dbReference>
<dbReference type="InterPro" id="IPR014001">
    <property type="entry name" value="Helicase_ATP-bd"/>
</dbReference>
<evidence type="ECO:0000259" key="5">
    <source>
        <dbReference type="PROSITE" id="PS51192"/>
    </source>
</evidence>
<dbReference type="Pfam" id="PF00270">
    <property type="entry name" value="DEAD"/>
    <property type="match status" value="1"/>
</dbReference>
<dbReference type="Gene3D" id="3.40.50.300">
    <property type="entry name" value="P-loop containing nucleotide triphosphate hydrolases"/>
    <property type="match status" value="2"/>
</dbReference>
<dbReference type="PANTHER" id="PTHR18934">
    <property type="entry name" value="ATP-DEPENDENT RNA HELICASE"/>
    <property type="match status" value="1"/>
</dbReference>